<keyword evidence="3" id="KW-1185">Reference proteome</keyword>
<evidence type="ECO:0000256" key="1">
    <source>
        <dbReference type="SAM" id="MobiDB-lite"/>
    </source>
</evidence>
<dbReference type="STRING" id="411684.HPDFL43_08329"/>
<reference evidence="2 3" key="1">
    <citation type="submission" date="2007-10" db="EMBL/GenBank/DDBJ databases">
        <authorList>
            <person name="Wagner-Dobler I."/>
            <person name="Ferriera S."/>
            <person name="Johnson J."/>
            <person name="Kravitz S."/>
            <person name="Beeson K."/>
            <person name="Sutton G."/>
            <person name="Rogers Y.-H."/>
            <person name="Friedman R."/>
            <person name="Frazier M."/>
            <person name="Venter J.C."/>
        </authorList>
    </citation>
    <scope>NUCLEOTIDE SEQUENCE [LARGE SCALE GENOMIC DNA]</scope>
    <source>
        <strain evidence="2 3">DFL-43</strain>
    </source>
</reference>
<evidence type="ECO:0000313" key="2">
    <source>
        <dbReference type="EMBL" id="EDQ32941.1"/>
    </source>
</evidence>
<dbReference type="RefSeq" id="WP_007197445.1">
    <property type="nucleotide sequence ID" value="NZ_CM002917.1"/>
</dbReference>
<feature type="region of interest" description="Disordered" evidence="1">
    <location>
        <begin position="1"/>
        <end position="46"/>
    </location>
</feature>
<accession>A9D9H2</accession>
<dbReference type="AlphaFoldDB" id="A9D9H2"/>
<proteinExistence type="predicted"/>
<sequence length="46" mass="5154">MAKGQMRSNREVRKPKKDKTAAKVQAEPGSAVKQLETNPFQKKGKK</sequence>
<dbReference type="EMBL" id="ABIA03000002">
    <property type="protein sequence ID" value="EDQ32941.1"/>
    <property type="molecule type" value="Genomic_DNA"/>
</dbReference>
<name>A9D9H2_HOEPD</name>
<reference evidence="2 3" key="2">
    <citation type="submission" date="2012-06" db="EMBL/GenBank/DDBJ databases">
        <authorList>
            <person name="Fiebig A."/>
        </authorList>
    </citation>
    <scope>NUCLEOTIDE SEQUENCE [LARGE SCALE GENOMIC DNA]</scope>
    <source>
        <strain evidence="2 3">DFL-43</strain>
    </source>
</reference>
<comment type="caution">
    <text evidence="2">The sequence shown here is derived from an EMBL/GenBank/DDBJ whole genome shotgun (WGS) entry which is preliminary data.</text>
</comment>
<organism evidence="2 3">
    <name type="scientific">Hoeflea phototrophica (strain DSM 17068 / NCIMB 14078 / DFL-43)</name>
    <dbReference type="NCBI Taxonomy" id="411684"/>
    <lineage>
        <taxon>Bacteria</taxon>
        <taxon>Pseudomonadati</taxon>
        <taxon>Pseudomonadota</taxon>
        <taxon>Alphaproteobacteria</taxon>
        <taxon>Hyphomicrobiales</taxon>
        <taxon>Rhizobiaceae</taxon>
        <taxon>Hoeflea</taxon>
    </lineage>
</organism>
<evidence type="ECO:0000313" key="3">
    <source>
        <dbReference type="Proteomes" id="UP000004291"/>
    </source>
</evidence>
<gene>
    <name evidence="2" type="ORF">HPDFL43_08329</name>
</gene>
<dbReference type="HOGENOM" id="CLU_208855_1_0_5"/>
<dbReference type="Proteomes" id="UP000004291">
    <property type="component" value="Chromosome"/>
</dbReference>
<protein>
    <submittedName>
        <fullName evidence="2">Uncharacterized protein</fullName>
    </submittedName>
</protein>